<dbReference type="Pfam" id="PF13649">
    <property type="entry name" value="Methyltransf_25"/>
    <property type="match status" value="1"/>
</dbReference>
<dbReference type="InterPro" id="IPR029063">
    <property type="entry name" value="SAM-dependent_MTases_sf"/>
</dbReference>
<feature type="domain" description="Methyltransferase" evidence="5">
    <location>
        <begin position="96"/>
        <end position="195"/>
    </location>
</feature>
<evidence type="ECO:0000313" key="7">
    <source>
        <dbReference type="Proteomes" id="UP000324767"/>
    </source>
</evidence>
<dbReference type="GO" id="GO:0016740">
    <property type="term" value="F:transferase activity"/>
    <property type="evidence" value="ECO:0007669"/>
    <property type="project" value="UniProtKB-KW"/>
</dbReference>
<keyword evidence="3" id="KW-0949">S-adenosyl-L-methionine</keyword>
<dbReference type="Gene3D" id="3.40.50.150">
    <property type="entry name" value="Vaccinia Virus protein VP39"/>
    <property type="match status" value="1"/>
</dbReference>
<dbReference type="OrthoDB" id="2094832at2759"/>
<gene>
    <name evidence="6" type="ORF">FRX48_08507</name>
</gene>
<dbReference type="InterPro" id="IPR041698">
    <property type="entry name" value="Methyltransf_25"/>
</dbReference>
<dbReference type="InterPro" id="IPR051654">
    <property type="entry name" value="Meroterpenoid_MTases"/>
</dbReference>
<evidence type="ECO:0000256" key="2">
    <source>
        <dbReference type="ARBA" id="ARBA00022679"/>
    </source>
</evidence>
<accession>A0A5M8PE94</accession>
<dbReference type="PANTHER" id="PTHR35897:SF1">
    <property type="entry name" value="METHYLTRANSFERASE AUSD"/>
    <property type="match status" value="1"/>
</dbReference>
<keyword evidence="2" id="KW-0808">Transferase</keyword>
<sequence>MASAESSPQVTTHDKSVLWYTPELQNIETPAREIFENYCKIPSDQVTSHILQVREWAWDVWPYPCIGRFNFLDLSLSQSPLYPQILQHVKAGQTLLDLGCCFAQDIRKLVFDGAPSENTWGADLCADFIDLGYDLFLDRETLKTKFLTADIMDPQSALKQLDGQIDIVYAGSFFHLFGWDDQVKVAKRVVQLLKPRNGSLVLGRQVGNVRAGEYPRTSAKGLMWRHDGASLARMWKEVGLATGTKWNVDATLHEVTGFGGLKSGKEWHDENTRMLRFEVQRVN</sequence>
<comment type="pathway">
    <text evidence="1">Secondary metabolite biosynthesis.</text>
</comment>
<dbReference type="Proteomes" id="UP000324767">
    <property type="component" value="Unassembled WGS sequence"/>
</dbReference>
<dbReference type="PANTHER" id="PTHR35897">
    <property type="entry name" value="METHYLTRANSFERASE AUSD"/>
    <property type="match status" value="1"/>
</dbReference>
<evidence type="ECO:0000256" key="4">
    <source>
        <dbReference type="ARBA" id="ARBA00038314"/>
    </source>
</evidence>
<evidence type="ECO:0000256" key="1">
    <source>
        <dbReference type="ARBA" id="ARBA00005179"/>
    </source>
</evidence>
<dbReference type="SUPFAM" id="SSF53335">
    <property type="entry name" value="S-adenosyl-L-methionine-dependent methyltransferases"/>
    <property type="match status" value="1"/>
</dbReference>
<evidence type="ECO:0000259" key="5">
    <source>
        <dbReference type="Pfam" id="PF13649"/>
    </source>
</evidence>
<evidence type="ECO:0000256" key="3">
    <source>
        <dbReference type="ARBA" id="ARBA00022691"/>
    </source>
</evidence>
<dbReference type="EMBL" id="VXIT01000016">
    <property type="protein sequence ID" value="KAA6407669.1"/>
    <property type="molecule type" value="Genomic_DNA"/>
</dbReference>
<evidence type="ECO:0000313" key="6">
    <source>
        <dbReference type="EMBL" id="KAA6407669.1"/>
    </source>
</evidence>
<organism evidence="6 7">
    <name type="scientific">Lasallia pustulata</name>
    <dbReference type="NCBI Taxonomy" id="136370"/>
    <lineage>
        <taxon>Eukaryota</taxon>
        <taxon>Fungi</taxon>
        <taxon>Dikarya</taxon>
        <taxon>Ascomycota</taxon>
        <taxon>Pezizomycotina</taxon>
        <taxon>Lecanoromycetes</taxon>
        <taxon>OSLEUM clade</taxon>
        <taxon>Umbilicariomycetidae</taxon>
        <taxon>Umbilicariales</taxon>
        <taxon>Umbilicariaceae</taxon>
        <taxon>Lasallia</taxon>
    </lineage>
</organism>
<dbReference type="AlphaFoldDB" id="A0A5M8PE94"/>
<name>A0A5M8PE94_9LECA</name>
<reference evidence="6 7" key="1">
    <citation type="submission" date="2019-09" db="EMBL/GenBank/DDBJ databases">
        <title>The hologenome of the rock-dwelling lichen Lasallia pustulata.</title>
        <authorList>
            <person name="Greshake Tzovaras B."/>
            <person name="Segers F."/>
            <person name="Bicker A."/>
            <person name="Dal Grande F."/>
            <person name="Otte J."/>
            <person name="Hankeln T."/>
            <person name="Schmitt I."/>
            <person name="Ebersberger I."/>
        </authorList>
    </citation>
    <scope>NUCLEOTIDE SEQUENCE [LARGE SCALE GENOMIC DNA]</scope>
    <source>
        <strain evidence="6">A1-1</strain>
    </source>
</reference>
<protein>
    <recommendedName>
        <fullName evidence="5">Methyltransferase domain-containing protein</fullName>
    </recommendedName>
</protein>
<comment type="caution">
    <text evidence="6">The sequence shown here is derived from an EMBL/GenBank/DDBJ whole genome shotgun (WGS) entry which is preliminary data.</text>
</comment>
<proteinExistence type="inferred from homology"/>
<comment type="similarity">
    <text evidence="4">Belongs to the class I-like SAM-binding methyltransferase superfamily.</text>
</comment>